<organism evidence="2 3">
    <name type="scientific">Streptomyces brevispora</name>
    <dbReference type="NCBI Taxonomy" id="887462"/>
    <lineage>
        <taxon>Bacteria</taxon>
        <taxon>Bacillati</taxon>
        <taxon>Actinomycetota</taxon>
        <taxon>Actinomycetes</taxon>
        <taxon>Kitasatosporales</taxon>
        <taxon>Streptomycetaceae</taxon>
        <taxon>Streptomyces</taxon>
    </lineage>
</organism>
<evidence type="ECO:0000313" key="2">
    <source>
        <dbReference type="EMBL" id="TWG03377.1"/>
    </source>
</evidence>
<reference evidence="2 3" key="1">
    <citation type="submission" date="2019-06" db="EMBL/GenBank/DDBJ databases">
        <title>Sequencing the genomes of 1000 actinobacteria strains.</title>
        <authorList>
            <person name="Klenk H.-P."/>
        </authorList>
    </citation>
    <scope>NUCLEOTIDE SEQUENCE [LARGE SCALE GENOMIC DNA]</scope>
    <source>
        <strain evidence="2 3">DSM 42059</strain>
    </source>
</reference>
<name>A0A561UVK1_9ACTN</name>
<protein>
    <submittedName>
        <fullName evidence="2">Uncharacterized protein</fullName>
    </submittedName>
</protein>
<dbReference type="AlphaFoldDB" id="A0A561UVK1"/>
<evidence type="ECO:0000256" key="1">
    <source>
        <dbReference type="SAM" id="MobiDB-lite"/>
    </source>
</evidence>
<feature type="compositionally biased region" description="Pro residues" evidence="1">
    <location>
        <begin position="177"/>
        <end position="197"/>
    </location>
</feature>
<feature type="compositionally biased region" description="Low complexity" evidence="1">
    <location>
        <begin position="1"/>
        <end position="14"/>
    </location>
</feature>
<dbReference type="EMBL" id="VIWW01000001">
    <property type="protein sequence ID" value="TWG03377.1"/>
    <property type="molecule type" value="Genomic_DNA"/>
</dbReference>
<feature type="region of interest" description="Disordered" evidence="1">
    <location>
        <begin position="171"/>
        <end position="220"/>
    </location>
</feature>
<dbReference type="RefSeq" id="WP_145763717.1">
    <property type="nucleotide sequence ID" value="NZ_VIWW01000001.1"/>
</dbReference>
<dbReference type="Proteomes" id="UP000318186">
    <property type="component" value="Unassembled WGS sequence"/>
</dbReference>
<gene>
    <name evidence="2" type="ORF">FHX80_111801</name>
</gene>
<sequence length="371" mass="38642">MAIEHPSPALRAPASPRPHPTAKPGYGKRSTPDQRPPSNGDFALLPERERYVAGYVDRLADGAAMDIKSLAKNLPLFGQMAVGSALRALGVAGHLRHVRCRVGEDGTSRWVTYTFWSRSARDNEWWGAFLGAHEVAVVAAEVAVGVVPVPVPVPVPVSVAVEVAPVAAATPGAAAPGPDPAPEPTPAPAPAPAPAPVVPEQRNPDPAPAPDPDPAPRGHSPAYLVLARLGRSEPRLALSAADCTALEDLAGAWFARGVNAEYLTHALTSGLPEQVGSPVGLVRRRLRDKIPPQVPAAPTPGAPGAPSAPDATRRLMVECTECRSPGRPEALTDGLCRPCRAPAAAAAPAEPPIERDIQAHVGRLRELLKAP</sequence>
<proteinExistence type="predicted"/>
<comment type="caution">
    <text evidence="2">The sequence shown here is derived from an EMBL/GenBank/DDBJ whole genome shotgun (WGS) entry which is preliminary data.</text>
</comment>
<evidence type="ECO:0000313" key="3">
    <source>
        <dbReference type="Proteomes" id="UP000318186"/>
    </source>
</evidence>
<accession>A0A561UVK1</accession>
<feature type="compositionally biased region" description="Pro residues" evidence="1">
    <location>
        <begin position="205"/>
        <end position="215"/>
    </location>
</feature>
<dbReference type="OrthoDB" id="4350229at2"/>
<feature type="region of interest" description="Disordered" evidence="1">
    <location>
        <begin position="1"/>
        <end position="42"/>
    </location>
</feature>